<reference evidence="2" key="1">
    <citation type="submission" date="2022-10" db="EMBL/GenBank/DDBJ databases">
        <authorList>
            <person name="Hyden B.L."/>
            <person name="Feng K."/>
            <person name="Yates T."/>
            <person name="Jawdy S."/>
            <person name="Smart L.B."/>
            <person name="Muchero W."/>
        </authorList>
    </citation>
    <scope>NUCLEOTIDE SEQUENCE</scope>
    <source>
        <tissue evidence="2">Shoot tip</tissue>
    </source>
</reference>
<dbReference type="SUPFAM" id="SSF160443">
    <property type="entry name" value="SMR domain-like"/>
    <property type="match status" value="1"/>
</dbReference>
<gene>
    <name evidence="2" type="ORF">OIU77_015256</name>
</gene>
<dbReference type="InterPro" id="IPR013899">
    <property type="entry name" value="DUF1771"/>
</dbReference>
<name>A0ABQ8ZSF5_9ROSI</name>
<dbReference type="Pfam" id="PF08590">
    <property type="entry name" value="DUF1771"/>
    <property type="match status" value="1"/>
</dbReference>
<proteinExistence type="predicted"/>
<accession>A0ABQ8ZSF5</accession>
<keyword evidence="3" id="KW-1185">Reference proteome</keyword>
<dbReference type="InterPro" id="IPR002625">
    <property type="entry name" value="Smr_dom"/>
</dbReference>
<sequence>MVKLMPPASAGFPSLKTQNDNNLTATVADFSAGHRDFDKVIEEKNDGNVLLDLKSLKEIHGWADFSLIEDVMNSVDNDAEKAFVLLNEMVSNADFDEDEGAKFNSGFNMSLADDIADLSSTLEDALKYNDHNSDKNNIELREDEGVSSSVDAAANMKLILGHLKSIPVEPEWEEDDLYLSHRKNALRMMRLASQHSRAATNAFLRRDHSFAQQHSLRAQEKWSAAEQLNAQAAKEILSIRNSNNDPWKLDLHGLHAAEAVQALQEHLLKIETLVPNNRTTSLCRIKTKNGIVHSSPFDAFRTVDAENLDKQQAAFRQGRASVQVITGISLPSLNLNGCFLFI</sequence>
<evidence type="ECO:0000313" key="2">
    <source>
        <dbReference type="EMBL" id="KAJ6309459.1"/>
    </source>
</evidence>
<evidence type="ECO:0000313" key="3">
    <source>
        <dbReference type="Proteomes" id="UP001141253"/>
    </source>
</evidence>
<evidence type="ECO:0000259" key="1">
    <source>
        <dbReference type="PROSITE" id="PS50828"/>
    </source>
</evidence>
<dbReference type="Proteomes" id="UP001141253">
    <property type="component" value="Unassembled WGS sequence"/>
</dbReference>
<dbReference type="PROSITE" id="PS50828">
    <property type="entry name" value="SMR"/>
    <property type="match status" value="1"/>
</dbReference>
<dbReference type="SMART" id="SM01162">
    <property type="entry name" value="DUF1771"/>
    <property type="match status" value="1"/>
</dbReference>
<comment type="caution">
    <text evidence="2">The sequence shown here is derived from an EMBL/GenBank/DDBJ whole genome shotgun (WGS) entry which is preliminary data.</text>
</comment>
<feature type="domain" description="Smr" evidence="1">
    <location>
        <begin position="249"/>
        <end position="328"/>
    </location>
</feature>
<dbReference type="PANTHER" id="PTHR47812:SF2">
    <property type="entry name" value="SMR (SMALL MUTS RELATED) DOMAIN-CONTAINING PROTEIN"/>
    <property type="match status" value="1"/>
</dbReference>
<organism evidence="2 3">
    <name type="scientific">Salix suchowensis</name>
    <dbReference type="NCBI Taxonomy" id="1278906"/>
    <lineage>
        <taxon>Eukaryota</taxon>
        <taxon>Viridiplantae</taxon>
        <taxon>Streptophyta</taxon>
        <taxon>Embryophyta</taxon>
        <taxon>Tracheophyta</taxon>
        <taxon>Spermatophyta</taxon>
        <taxon>Magnoliopsida</taxon>
        <taxon>eudicotyledons</taxon>
        <taxon>Gunneridae</taxon>
        <taxon>Pentapetalae</taxon>
        <taxon>rosids</taxon>
        <taxon>fabids</taxon>
        <taxon>Malpighiales</taxon>
        <taxon>Salicaceae</taxon>
        <taxon>Saliceae</taxon>
        <taxon>Salix</taxon>
    </lineage>
</organism>
<reference evidence="2" key="2">
    <citation type="journal article" date="2023" name="Int. J. Mol. Sci.">
        <title>De Novo Assembly and Annotation of 11 Diverse Shrub Willow (Salix) Genomes Reveals Novel Gene Organization in Sex-Linked Regions.</title>
        <authorList>
            <person name="Hyden B."/>
            <person name="Feng K."/>
            <person name="Yates T.B."/>
            <person name="Jawdy S."/>
            <person name="Cereghino C."/>
            <person name="Smart L.B."/>
            <person name="Muchero W."/>
        </authorList>
    </citation>
    <scope>NUCLEOTIDE SEQUENCE</scope>
    <source>
        <tissue evidence="2">Shoot tip</tissue>
    </source>
</reference>
<dbReference type="Gene3D" id="3.30.1370.110">
    <property type="match status" value="1"/>
</dbReference>
<dbReference type="PANTHER" id="PTHR47812">
    <property type="entry name" value="SMR (SMALL MUTS RELATED) DOMAIN-CONTAINING PROTEIN"/>
    <property type="match status" value="1"/>
</dbReference>
<dbReference type="InterPro" id="IPR036063">
    <property type="entry name" value="Smr_dom_sf"/>
</dbReference>
<protein>
    <recommendedName>
        <fullName evidence="1">Smr domain-containing protein</fullName>
    </recommendedName>
</protein>
<dbReference type="EMBL" id="JAPFFI010000026">
    <property type="protein sequence ID" value="KAJ6309459.1"/>
    <property type="molecule type" value="Genomic_DNA"/>
</dbReference>